<dbReference type="AlphaFoldDB" id="C9XV16"/>
<dbReference type="KEGG" id="ctu:CTU_06160"/>
<evidence type="ECO:0000313" key="2">
    <source>
        <dbReference type="EMBL" id="CBA27814.1"/>
    </source>
</evidence>
<reference evidence="3" key="2">
    <citation type="journal article" date="2011" name="J. Bacteriol.">
        <title>Complete genome sequence of Cronobacter turicensis LMG 23827, a food-borne pathogen causing deaths in neonates.</title>
        <authorList>
            <person name="Stephan R."/>
            <person name="Lehner A."/>
            <person name="Tischler P."/>
            <person name="Rattei T."/>
        </authorList>
    </citation>
    <scope>NUCLEOTIDE SEQUENCE [LARGE SCALE GENOMIC DNA]</scope>
    <source>
        <strain evidence="3">DSM 18703 / CCUG 55852 / LMG 23827 / z3032</strain>
    </source>
</reference>
<accession>C9XV16</accession>
<proteinExistence type="predicted"/>
<dbReference type="EMBL" id="FN543093">
    <property type="protein sequence ID" value="CBA27814.1"/>
    <property type="molecule type" value="Genomic_DNA"/>
</dbReference>
<organism evidence="2 3">
    <name type="scientific">Cronobacter turicensis (strain DSM 18703 / CCUG 55852 / LMG 23827 / z3032)</name>
    <dbReference type="NCBI Taxonomy" id="693216"/>
    <lineage>
        <taxon>Bacteria</taxon>
        <taxon>Pseudomonadati</taxon>
        <taxon>Pseudomonadota</taxon>
        <taxon>Gammaproteobacteria</taxon>
        <taxon>Enterobacterales</taxon>
        <taxon>Enterobacteriaceae</taxon>
        <taxon>Cronobacter</taxon>
    </lineage>
</organism>
<dbReference type="HOGENOM" id="CLU_2865388_0_0_6"/>
<gene>
    <name evidence="2" type="ordered locus">Ctu_06160</name>
</gene>
<keyword evidence="3" id="KW-1185">Reference proteome</keyword>
<keyword evidence="1" id="KW-0812">Transmembrane</keyword>
<dbReference type="Proteomes" id="UP000002069">
    <property type="component" value="Chromosome"/>
</dbReference>
<keyword evidence="1" id="KW-1133">Transmembrane helix</keyword>
<keyword evidence="1" id="KW-0472">Membrane</keyword>
<protein>
    <submittedName>
        <fullName evidence="2">Uncharacterized protein</fullName>
    </submittedName>
</protein>
<evidence type="ECO:0000313" key="3">
    <source>
        <dbReference type="Proteomes" id="UP000002069"/>
    </source>
</evidence>
<evidence type="ECO:0000256" key="1">
    <source>
        <dbReference type="SAM" id="Phobius"/>
    </source>
</evidence>
<name>C9XV16_CROTZ</name>
<feature type="transmembrane region" description="Helical" evidence="1">
    <location>
        <begin position="33"/>
        <end position="56"/>
    </location>
</feature>
<sequence>MSGSAGCSLCVVNLISPRFSSFSASIHKNDKQLVVLLPAGTAAYGYAGGFLLSAIVTRTLLSQE</sequence>
<reference evidence="2 3" key="1">
    <citation type="journal article" date="2010" name="J. Bacteriol.">
        <title>Complete Genome Sequence of Cronobacter turicensis LMG 23827, a foodborne pathogen causing deaths in neonates.</title>
        <authorList>
            <person name="Stephan R."/>
            <person name="Lehner A."/>
            <person name="Tischler P."/>
            <person name="Rattei T."/>
        </authorList>
    </citation>
    <scope>NUCLEOTIDE SEQUENCE [LARGE SCALE GENOMIC DNA]</scope>
    <source>
        <strain evidence="3">DSM 18703 / CCUG 55852 / LMG 23827 / z3032</strain>
    </source>
</reference>